<feature type="region of interest" description="Disordered" evidence="12">
    <location>
        <begin position="1"/>
        <end position="105"/>
    </location>
</feature>
<evidence type="ECO:0000256" key="5">
    <source>
        <dbReference type="ARBA" id="ARBA00022777"/>
    </source>
</evidence>
<dbReference type="SUPFAM" id="SSF52954">
    <property type="entry name" value="Class II aaRS ABD-related"/>
    <property type="match status" value="1"/>
</dbReference>
<dbReference type="Gene3D" id="3.30.200.20">
    <property type="entry name" value="Phosphorylase Kinase, domain 1"/>
    <property type="match status" value="1"/>
</dbReference>
<feature type="compositionally biased region" description="Acidic residues" evidence="12">
    <location>
        <begin position="463"/>
        <end position="475"/>
    </location>
</feature>
<evidence type="ECO:0000259" key="13">
    <source>
        <dbReference type="PROSITE" id="PS50011"/>
    </source>
</evidence>
<feature type="region of interest" description="Disordered" evidence="12">
    <location>
        <begin position="242"/>
        <end position="261"/>
    </location>
</feature>
<dbReference type="Pfam" id="PF00069">
    <property type="entry name" value="Pkinase"/>
    <property type="match status" value="3"/>
</dbReference>
<dbReference type="InterPro" id="IPR016135">
    <property type="entry name" value="UBQ-conjugating_enzyme/RWD"/>
</dbReference>
<feature type="compositionally biased region" description="Polar residues" evidence="12">
    <location>
        <begin position="605"/>
        <end position="618"/>
    </location>
</feature>
<evidence type="ECO:0000256" key="10">
    <source>
        <dbReference type="ARBA" id="ARBA00048679"/>
    </source>
</evidence>
<dbReference type="SUPFAM" id="SSF54495">
    <property type="entry name" value="UBC-like"/>
    <property type="match status" value="1"/>
</dbReference>
<feature type="region of interest" description="Disordered" evidence="12">
    <location>
        <begin position="463"/>
        <end position="497"/>
    </location>
</feature>
<dbReference type="GO" id="GO:0005524">
    <property type="term" value="F:ATP binding"/>
    <property type="evidence" value="ECO:0007669"/>
    <property type="project" value="UniProtKB-UniRule"/>
</dbReference>
<evidence type="ECO:0000313" key="16">
    <source>
        <dbReference type="Proteomes" id="UP001295684"/>
    </source>
</evidence>
<evidence type="ECO:0000256" key="1">
    <source>
        <dbReference type="ARBA" id="ARBA00012513"/>
    </source>
</evidence>
<gene>
    <name evidence="15" type="ORF">ECRASSUSDP1_LOCUS7201</name>
</gene>
<dbReference type="PANTHER" id="PTHR11042">
    <property type="entry name" value="EUKARYOTIC TRANSLATION INITIATION FACTOR 2-ALPHA KINASE EIF2-ALPHA KINASE -RELATED"/>
    <property type="match status" value="1"/>
</dbReference>
<dbReference type="SUPFAM" id="SSF55681">
    <property type="entry name" value="Class II aaRS and biotin synthetases"/>
    <property type="match status" value="1"/>
</dbReference>
<dbReference type="EC" id="2.7.11.1" evidence="1"/>
<keyword evidence="2" id="KW-0723">Serine/threonine-protein kinase</keyword>
<dbReference type="SUPFAM" id="SSF56112">
    <property type="entry name" value="Protein kinase-like (PK-like)"/>
    <property type="match status" value="1"/>
</dbReference>
<feature type="compositionally biased region" description="Basic residues" evidence="12">
    <location>
        <begin position="78"/>
        <end position="90"/>
    </location>
</feature>
<keyword evidence="5" id="KW-0418">Kinase</keyword>
<evidence type="ECO:0000256" key="11">
    <source>
        <dbReference type="PROSITE-ProRule" id="PRU10141"/>
    </source>
</evidence>
<dbReference type="Pfam" id="PF05773">
    <property type="entry name" value="RWD"/>
    <property type="match status" value="1"/>
</dbReference>
<evidence type="ECO:0000256" key="2">
    <source>
        <dbReference type="ARBA" id="ARBA00022527"/>
    </source>
</evidence>
<evidence type="ECO:0000256" key="8">
    <source>
        <dbReference type="ARBA" id="ARBA00037982"/>
    </source>
</evidence>
<evidence type="ECO:0000256" key="4">
    <source>
        <dbReference type="ARBA" id="ARBA00022741"/>
    </source>
</evidence>
<dbReference type="Gene3D" id="3.10.110.10">
    <property type="entry name" value="Ubiquitin Conjugating Enzyme"/>
    <property type="match status" value="1"/>
</dbReference>
<dbReference type="EMBL" id="CAMPGE010007008">
    <property type="protein sequence ID" value="CAI2365932.1"/>
    <property type="molecule type" value="Genomic_DNA"/>
</dbReference>
<dbReference type="Gene3D" id="1.10.510.10">
    <property type="entry name" value="Transferase(Phosphotransferase) domain 1"/>
    <property type="match status" value="1"/>
</dbReference>
<dbReference type="Gene3D" id="3.40.50.800">
    <property type="entry name" value="Anticodon-binding domain"/>
    <property type="match status" value="1"/>
</dbReference>
<dbReference type="InterPro" id="IPR000719">
    <property type="entry name" value="Prot_kinase_dom"/>
</dbReference>
<keyword evidence="4 11" id="KW-0547">Nucleotide-binding</keyword>
<dbReference type="InterPro" id="IPR045864">
    <property type="entry name" value="aa-tRNA-synth_II/BPL/LPL"/>
</dbReference>
<feature type="region of interest" description="Disordered" evidence="12">
    <location>
        <begin position="605"/>
        <end position="626"/>
    </location>
</feature>
<sequence>MPRHKKRKKSNQEEDKDGEWIVTEAAGGGSPKKKKQVRNSLKKDLINQKEKDRNKNSRTDNTRAESRPKEPEEEPTKSKRKRRRRRRKKKNDLNDGSDGSCDEHEGSFEIRRDELEAIQGIYPDGVIIYEPVLEKSLGEFSVVVKPSVEEGQKILCSLELKVKYRARYPTRSPIFKLSELHGLSPKEVAKVKEIIKMIKTKNQEDAHGWVYLVCLELSSFLSDLNKIKGDKRRKYELDKLNGVNSNDSDLEGEESEEDEEMKVGKNIVAEINRAKAKENRLQLMKMNKSESQSGINQPIGLKSSIPNLNFDFKTKYPNSRYLSDFEEISKIGRGGGGQVYMAKNRLDNLIYAVKKVKLDNTVQAQKENDRLLREVAVLSQLHNQYIVRYYQAWIEEIEDEEESDGEGDSITEEESSEEEESEDKASRLKRRHSASSYDFTISKRIPSGQPKYFDKDYIDDDSDSSGDLIFEENNDDSNSSDIFEDPDSISEKSATIQNPKKLLEEVKEEKSEKKEEKIKDQKRRRLYIQMEYCEKDTLRTWIESGVKDENEIWKYTEQILKALNYIHSMGLLHRDLKPANIFLDKELNIKLGDFGLAQELQSNQQDQYSKTGDLSFSRKSSKMDPKERLKQLRKSMNPNASKLNENKFSDPMMSMGIGTYYYMSPEQETKRNYDQKTDMFSLGIILFEMCADLRSLMEKDRALKYLRNEFKVPPEYLPKIPKNYVEMIEKLISENPEDRPNAEVLLKEEFLDPENNANNLSLAQYTYFLDYPDFKFSFDNYSKENDILNKVMKGCKKVFERHGAKFMESSTFKPMTNTFTIFMEKFDTNLDDIPRVLKKKSKNLKSSKKKDSNLNSDYIKIDYNHCEIVEKGKEQFSFEKQCLLKEKRRIEFINADQVFSRSAKYLSTNLVENWARYLNIKNPGFIKRYCVDKVFETHENKSFTSSHPLKNWEANFDICMSRDKGYLYNEDEDEGINEDEEIMHEVEVLSTNYEILSKYTKVLGNPKIIINSSLILDIIMEECNIDIKVRHKVLSVLSVCDKRTWNEIKKKLNETYSIPRKNVDKLGRLIKIEGTLEQVQKEIEAIKGIIMRKELLDVINDFFSFQSYCGWVGINKNFLYFDLGFVISQFHIFYCGFFYKIICTGNNEEISLFNENEVAYGGRYDNQVSHFDVPTRTSNMFAVGSCLNIQRIAFHIVKREQSDKEEMKAPSKYKNKIDVCIFTNEKNKEQGIRLLSEFWNQGIKALADFRNKKLRDIFDFCTIHTIRFLIILKDDKEGNNDSESSQDFERKVVKIKDFKTKTEDEIDINTVADYLYKRVFGRKHDK</sequence>
<organism evidence="15 16">
    <name type="scientific">Euplotes crassus</name>
    <dbReference type="NCBI Taxonomy" id="5936"/>
    <lineage>
        <taxon>Eukaryota</taxon>
        <taxon>Sar</taxon>
        <taxon>Alveolata</taxon>
        <taxon>Ciliophora</taxon>
        <taxon>Intramacronucleata</taxon>
        <taxon>Spirotrichea</taxon>
        <taxon>Hypotrichia</taxon>
        <taxon>Euplotida</taxon>
        <taxon>Euplotidae</taxon>
        <taxon>Moneuplotes</taxon>
    </lineage>
</organism>
<dbReference type="PANTHER" id="PTHR11042:SF136">
    <property type="entry name" value="EIF-2-ALPHA KINASE GCN2"/>
    <property type="match status" value="1"/>
</dbReference>
<evidence type="ECO:0000256" key="6">
    <source>
        <dbReference type="ARBA" id="ARBA00022840"/>
    </source>
</evidence>
<dbReference type="CDD" id="cd23823">
    <property type="entry name" value="RWD_GCN2"/>
    <property type="match status" value="1"/>
</dbReference>
<comment type="similarity">
    <text evidence="8">Belongs to the protein kinase superfamily. Ser/Thr protein kinase family. GCN2 subfamily.</text>
</comment>
<feature type="compositionally biased region" description="Acidic residues" evidence="12">
    <location>
        <begin position="399"/>
        <end position="422"/>
    </location>
</feature>
<reference evidence="15" key="1">
    <citation type="submission" date="2023-07" db="EMBL/GenBank/DDBJ databases">
        <authorList>
            <consortium name="AG Swart"/>
            <person name="Singh M."/>
            <person name="Singh A."/>
            <person name="Seah K."/>
            <person name="Emmerich C."/>
        </authorList>
    </citation>
    <scope>NUCLEOTIDE SEQUENCE</scope>
    <source>
        <strain evidence="15">DP1</strain>
    </source>
</reference>
<protein>
    <recommendedName>
        <fullName evidence="1">non-specific serine/threonine protein kinase</fullName>
        <ecNumber evidence="1">2.7.11.1</ecNumber>
    </recommendedName>
</protein>
<comment type="catalytic activity">
    <reaction evidence="9">
        <text>L-threonyl-[protein] + ATP = O-phospho-L-threonyl-[protein] + ADP + H(+)</text>
        <dbReference type="Rhea" id="RHEA:46608"/>
        <dbReference type="Rhea" id="RHEA-COMP:11060"/>
        <dbReference type="Rhea" id="RHEA-COMP:11605"/>
        <dbReference type="ChEBI" id="CHEBI:15378"/>
        <dbReference type="ChEBI" id="CHEBI:30013"/>
        <dbReference type="ChEBI" id="CHEBI:30616"/>
        <dbReference type="ChEBI" id="CHEBI:61977"/>
        <dbReference type="ChEBI" id="CHEBI:456216"/>
        <dbReference type="EC" id="2.7.11.1"/>
    </reaction>
</comment>
<keyword evidence="16" id="KW-1185">Reference proteome</keyword>
<feature type="domain" description="Protein kinase" evidence="13">
    <location>
        <begin position="325"/>
        <end position="751"/>
    </location>
</feature>
<dbReference type="InterPro" id="IPR008271">
    <property type="entry name" value="Ser/Thr_kinase_AS"/>
</dbReference>
<dbReference type="PROSITE" id="PS00108">
    <property type="entry name" value="PROTEIN_KINASE_ST"/>
    <property type="match status" value="1"/>
</dbReference>
<proteinExistence type="inferred from homology"/>
<evidence type="ECO:0000256" key="3">
    <source>
        <dbReference type="ARBA" id="ARBA00022679"/>
    </source>
</evidence>
<comment type="catalytic activity">
    <reaction evidence="10">
        <text>L-seryl-[protein] + ATP = O-phospho-L-seryl-[protein] + ADP + H(+)</text>
        <dbReference type="Rhea" id="RHEA:17989"/>
        <dbReference type="Rhea" id="RHEA-COMP:9863"/>
        <dbReference type="Rhea" id="RHEA-COMP:11604"/>
        <dbReference type="ChEBI" id="CHEBI:15378"/>
        <dbReference type="ChEBI" id="CHEBI:29999"/>
        <dbReference type="ChEBI" id="CHEBI:30616"/>
        <dbReference type="ChEBI" id="CHEBI:83421"/>
        <dbReference type="ChEBI" id="CHEBI:456216"/>
        <dbReference type="EC" id="2.7.11.1"/>
    </reaction>
</comment>
<dbReference type="InterPro" id="IPR050339">
    <property type="entry name" value="CC_SR_Kinase"/>
</dbReference>
<dbReference type="Gene3D" id="3.30.930.10">
    <property type="entry name" value="Bira Bifunctional Protein, Domain 2"/>
    <property type="match status" value="1"/>
</dbReference>
<dbReference type="InterPro" id="IPR011009">
    <property type="entry name" value="Kinase-like_dom_sf"/>
</dbReference>
<accession>A0AAD1UFX0</accession>
<keyword evidence="7" id="KW-0652">Protein synthesis inhibitor</keyword>
<name>A0AAD1UFX0_EUPCR</name>
<dbReference type="GO" id="GO:0005829">
    <property type="term" value="C:cytosol"/>
    <property type="evidence" value="ECO:0007669"/>
    <property type="project" value="TreeGrafter"/>
</dbReference>
<evidence type="ECO:0000256" key="12">
    <source>
        <dbReference type="SAM" id="MobiDB-lite"/>
    </source>
</evidence>
<dbReference type="GO" id="GO:0005634">
    <property type="term" value="C:nucleus"/>
    <property type="evidence" value="ECO:0007669"/>
    <property type="project" value="TreeGrafter"/>
</dbReference>
<dbReference type="InterPro" id="IPR036621">
    <property type="entry name" value="Anticodon-bd_dom_sf"/>
</dbReference>
<dbReference type="PROSITE" id="PS50011">
    <property type="entry name" value="PROTEIN_KINASE_DOM"/>
    <property type="match status" value="1"/>
</dbReference>
<comment type="caution">
    <text evidence="15">The sequence shown here is derived from an EMBL/GenBank/DDBJ whole genome shotgun (WGS) entry which is preliminary data.</text>
</comment>
<dbReference type="Proteomes" id="UP001295684">
    <property type="component" value="Unassembled WGS sequence"/>
</dbReference>
<feature type="compositionally biased region" description="Basic and acidic residues" evidence="12">
    <location>
        <begin position="41"/>
        <end position="77"/>
    </location>
</feature>
<dbReference type="PROSITE" id="PS00107">
    <property type="entry name" value="PROTEIN_KINASE_ATP"/>
    <property type="match status" value="1"/>
</dbReference>
<feature type="region of interest" description="Disordered" evidence="12">
    <location>
        <begin position="399"/>
        <end position="431"/>
    </location>
</feature>
<dbReference type="InterPro" id="IPR017441">
    <property type="entry name" value="Protein_kinase_ATP_BS"/>
</dbReference>
<feature type="binding site" evidence="11">
    <location>
        <position position="355"/>
    </location>
    <ligand>
        <name>ATP</name>
        <dbReference type="ChEBI" id="CHEBI:30616"/>
    </ligand>
</feature>
<evidence type="ECO:0000313" key="15">
    <source>
        <dbReference type="EMBL" id="CAI2365932.1"/>
    </source>
</evidence>
<keyword evidence="6 11" id="KW-0067">ATP-binding</keyword>
<dbReference type="GO" id="GO:0004694">
    <property type="term" value="F:eukaryotic translation initiation factor 2alpha kinase activity"/>
    <property type="evidence" value="ECO:0007669"/>
    <property type="project" value="TreeGrafter"/>
</dbReference>
<dbReference type="GO" id="GO:0017148">
    <property type="term" value="P:negative regulation of translation"/>
    <property type="evidence" value="ECO:0007669"/>
    <property type="project" value="UniProtKB-KW"/>
</dbReference>
<keyword evidence="3" id="KW-0808">Transferase</keyword>
<evidence type="ECO:0000256" key="9">
    <source>
        <dbReference type="ARBA" id="ARBA00047899"/>
    </source>
</evidence>
<dbReference type="PROSITE" id="PS50908">
    <property type="entry name" value="RWD"/>
    <property type="match status" value="1"/>
</dbReference>
<dbReference type="SMART" id="SM00220">
    <property type="entry name" value="S_TKc"/>
    <property type="match status" value="1"/>
</dbReference>
<dbReference type="InterPro" id="IPR006575">
    <property type="entry name" value="RWD_dom"/>
</dbReference>
<evidence type="ECO:0000259" key="14">
    <source>
        <dbReference type="PROSITE" id="PS50908"/>
    </source>
</evidence>
<evidence type="ECO:0000256" key="7">
    <source>
        <dbReference type="ARBA" id="ARBA00023193"/>
    </source>
</evidence>
<feature type="domain" description="RWD" evidence="14">
    <location>
        <begin position="113"/>
        <end position="224"/>
    </location>
</feature>
<feature type="compositionally biased region" description="Acidic residues" evidence="12">
    <location>
        <begin position="248"/>
        <end position="260"/>
    </location>
</feature>